<evidence type="ECO:0000256" key="12">
    <source>
        <dbReference type="PROSITE-ProRule" id="PRU00169"/>
    </source>
</evidence>
<dbReference type="SUPFAM" id="SSF55874">
    <property type="entry name" value="ATPase domain of HSP90 chaperone/DNA topoisomerase II/histidine kinase"/>
    <property type="match status" value="2"/>
</dbReference>
<evidence type="ECO:0000256" key="2">
    <source>
        <dbReference type="ARBA" id="ARBA00004236"/>
    </source>
</evidence>
<evidence type="ECO:0000256" key="8">
    <source>
        <dbReference type="ARBA" id="ARBA00022777"/>
    </source>
</evidence>
<dbReference type="InterPro" id="IPR003594">
    <property type="entry name" value="HATPase_dom"/>
</dbReference>
<gene>
    <name evidence="15" type="ORF">EHO59_09605</name>
</gene>
<evidence type="ECO:0000256" key="3">
    <source>
        <dbReference type="ARBA" id="ARBA00012438"/>
    </source>
</evidence>
<dbReference type="GO" id="GO:0005886">
    <property type="term" value="C:plasma membrane"/>
    <property type="evidence" value="ECO:0007669"/>
    <property type="project" value="UniProtKB-SubCell"/>
</dbReference>
<organism evidence="15 16">
    <name type="scientific">Leptospira semungkisensis</name>
    <dbReference type="NCBI Taxonomy" id="2484985"/>
    <lineage>
        <taxon>Bacteria</taxon>
        <taxon>Pseudomonadati</taxon>
        <taxon>Spirochaetota</taxon>
        <taxon>Spirochaetia</taxon>
        <taxon>Leptospirales</taxon>
        <taxon>Leptospiraceae</taxon>
        <taxon>Leptospira</taxon>
    </lineage>
</organism>
<evidence type="ECO:0000256" key="10">
    <source>
        <dbReference type="ARBA" id="ARBA00023012"/>
    </source>
</evidence>
<evidence type="ECO:0000313" key="15">
    <source>
        <dbReference type="EMBL" id="TGK03784.1"/>
    </source>
</evidence>
<keyword evidence="16" id="KW-1185">Reference proteome</keyword>
<dbReference type="RefSeq" id="WP_135587348.1">
    <property type="nucleotide sequence ID" value="NZ_RQEP01000012.1"/>
</dbReference>
<keyword evidence="9" id="KW-0067">ATP-binding</keyword>
<protein>
    <recommendedName>
        <fullName evidence="3">histidine kinase</fullName>
        <ecNumber evidence="3">2.7.13.3</ecNumber>
    </recommendedName>
</protein>
<dbReference type="Gene3D" id="3.30.450.20">
    <property type="entry name" value="PAS domain"/>
    <property type="match status" value="1"/>
</dbReference>
<dbReference type="GO" id="GO:0030295">
    <property type="term" value="F:protein kinase activator activity"/>
    <property type="evidence" value="ECO:0007669"/>
    <property type="project" value="TreeGrafter"/>
</dbReference>
<evidence type="ECO:0000256" key="5">
    <source>
        <dbReference type="ARBA" id="ARBA00022553"/>
    </source>
</evidence>
<feature type="domain" description="Response regulatory" evidence="14">
    <location>
        <begin position="454"/>
        <end position="569"/>
    </location>
</feature>
<dbReference type="SMART" id="SM00387">
    <property type="entry name" value="HATPase_c"/>
    <property type="match status" value="2"/>
</dbReference>
<dbReference type="Proteomes" id="UP000297453">
    <property type="component" value="Unassembled WGS sequence"/>
</dbReference>
<dbReference type="InterPro" id="IPR004358">
    <property type="entry name" value="Sig_transdc_His_kin-like_C"/>
</dbReference>
<accession>A0A4R9FY37</accession>
<evidence type="ECO:0000256" key="4">
    <source>
        <dbReference type="ARBA" id="ARBA00022475"/>
    </source>
</evidence>
<dbReference type="InterPro" id="IPR036097">
    <property type="entry name" value="HisK_dim/P_sf"/>
</dbReference>
<keyword evidence="11" id="KW-0472">Membrane</keyword>
<keyword evidence="7" id="KW-0547">Nucleotide-binding</keyword>
<dbReference type="GO" id="GO:0000155">
    <property type="term" value="F:phosphorelay sensor kinase activity"/>
    <property type="evidence" value="ECO:0007669"/>
    <property type="project" value="InterPro"/>
</dbReference>
<feature type="modified residue" description="4-aspartylphosphate" evidence="12">
    <location>
        <position position="502"/>
    </location>
</feature>
<keyword evidence="4" id="KW-1003">Cell membrane</keyword>
<evidence type="ECO:0000313" key="16">
    <source>
        <dbReference type="Proteomes" id="UP000297453"/>
    </source>
</evidence>
<dbReference type="EMBL" id="RQEP01000012">
    <property type="protein sequence ID" value="TGK03784.1"/>
    <property type="molecule type" value="Genomic_DNA"/>
</dbReference>
<dbReference type="FunFam" id="3.30.565.10:FF:000006">
    <property type="entry name" value="Sensor histidine kinase WalK"/>
    <property type="match status" value="1"/>
</dbReference>
<proteinExistence type="predicted"/>
<dbReference type="AlphaFoldDB" id="A0A4R9FY37"/>
<dbReference type="Gene3D" id="3.40.50.2300">
    <property type="match status" value="1"/>
</dbReference>
<feature type="domain" description="Histidine kinase" evidence="13">
    <location>
        <begin position="602"/>
        <end position="815"/>
    </location>
</feature>
<dbReference type="InterPro" id="IPR003661">
    <property type="entry name" value="HisK_dim/P_dom"/>
</dbReference>
<comment type="subcellular location">
    <subcellularLocation>
        <location evidence="2">Cell membrane</location>
    </subcellularLocation>
</comment>
<dbReference type="Pfam" id="PF08448">
    <property type="entry name" value="PAS_4"/>
    <property type="match status" value="1"/>
</dbReference>
<evidence type="ECO:0000256" key="6">
    <source>
        <dbReference type="ARBA" id="ARBA00022679"/>
    </source>
</evidence>
<evidence type="ECO:0000256" key="7">
    <source>
        <dbReference type="ARBA" id="ARBA00022741"/>
    </source>
</evidence>
<dbReference type="InterPro" id="IPR001789">
    <property type="entry name" value="Sig_transdc_resp-reg_receiver"/>
</dbReference>
<dbReference type="InterPro" id="IPR011006">
    <property type="entry name" value="CheY-like_superfamily"/>
</dbReference>
<dbReference type="FunFam" id="3.30.565.10:FF:000023">
    <property type="entry name" value="PAS domain-containing sensor histidine kinase"/>
    <property type="match status" value="1"/>
</dbReference>
<comment type="catalytic activity">
    <reaction evidence="1">
        <text>ATP + protein L-histidine = ADP + protein N-phospho-L-histidine.</text>
        <dbReference type="EC" id="2.7.13.3"/>
    </reaction>
</comment>
<name>A0A4R9FY37_9LEPT</name>
<sequence>MDQSSSPKPDFRLLFESSPGLYLILSSELKILAVTDAYLKATLTKREDLLGKGIFEAFTDDPNDPEATGVANLRTSLLRVLEKKDSDTMAVQKYSIQLPESEGGGYREKYWSPINSPLLDTNGEVSYIIHKVEDVTEFVQLKQKGTELSKITEELQSRTNQMESEIISRSLELQESNKKLREAERIKNEFFANVSHELRTPLTLILAPLESLLLLEKSSSLGPEQTKKLHIVHNNSIRLLQLVNSLLDFSKFEAGKMKVEKESVPVCNLVRTILRDFEPVASERQIHIESDLIASNPSISMDRYLFERILFNLLSNALKFTPKEGNISVHLSWQKGVLKLSVKDSGIGIAETDLGKLFQKFQQVEGSSTRKYGGTGLGLAMVKEFSELLGGQVSVESKVGVGSTFTIEVPAEMLESSSNDKDLAGSKLVSYSPRFYSSESNQEEAISEESELPKVLVCEDNEDLARFISSLLSPFSRVKLAKDGKEGMKHIHSWEPDLVLSDVMMPEMDGIELCKAIKSDPVASKTIVILLTALTHREAMLKGWEAKADEYLFKPFHPEELITRVKSLLSMAEDRKKTMESIEQKNFQLEFANAELEAFSYSVSHDLRAPLRAIQGYTEMLIEDYSSVMDKDGIRFLNVLIDSTKRMENLIDNLLEFSRVGRKELKDSTFDLTEVAESVANQIRDQMQKKTEIIIHPLAKVTSDKDLMSYVFQNLISNAVKYSSKKENPRVEIGVAQTEKGRTFFVKDNGAGFDMKYYNRLFGVFQRLHRQDEFEGTGVGLAIVHRIVTRYKGSVWAEGKLGEGASFYFTIGGTKQEAIAS</sequence>
<evidence type="ECO:0000256" key="11">
    <source>
        <dbReference type="ARBA" id="ARBA00023136"/>
    </source>
</evidence>
<evidence type="ECO:0000256" key="1">
    <source>
        <dbReference type="ARBA" id="ARBA00000085"/>
    </source>
</evidence>
<dbReference type="OrthoDB" id="9813394at2"/>
<evidence type="ECO:0000259" key="13">
    <source>
        <dbReference type="PROSITE" id="PS50109"/>
    </source>
</evidence>
<dbReference type="GO" id="GO:0005524">
    <property type="term" value="F:ATP binding"/>
    <property type="evidence" value="ECO:0007669"/>
    <property type="project" value="UniProtKB-KW"/>
</dbReference>
<dbReference type="SMART" id="SM00448">
    <property type="entry name" value="REC"/>
    <property type="match status" value="1"/>
</dbReference>
<dbReference type="PANTHER" id="PTHR42878:SF15">
    <property type="entry name" value="BACTERIOPHYTOCHROME"/>
    <property type="match status" value="1"/>
</dbReference>
<dbReference type="SUPFAM" id="SSF47384">
    <property type="entry name" value="Homodimeric domain of signal transducing histidine kinase"/>
    <property type="match status" value="2"/>
</dbReference>
<dbReference type="EC" id="2.7.13.3" evidence="3"/>
<dbReference type="Gene3D" id="3.30.565.10">
    <property type="entry name" value="Histidine kinase-like ATPase, C-terminal domain"/>
    <property type="match status" value="2"/>
</dbReference>
<dbReference type="Pfam" id="PF00072">
    <property type="entry name" value="Response_reg"/>
    <property type="match status" value="1"/>
</dbReference>
<evidence type="ECO:0000259" key="14">
    <source>
        <dbReference type="PROSITE" id="PS50110"/>
    </source>
</evidence>
<dbReference type="GO" id="GO:0007234">
    <property type="term" value="P:osmosensory signaling via phosphorelay pathway"/>
    <property type="evidence" value="ECO:0007669"/>
    <property type="project" value="TreeGrafter"/>
</dbReference>
<keyword evidence="6" id="KW-0808">Transferase</keyword>
<dbReference type="GO" id="GO:0000156">
    <property type="term" value="F:phosphorelay response regulator activity"/>
    <property type="evidence" value="ECO:0007669"/>
    <property type="project" value="TreeGrafter"/>
</dbReference>
<dbReference type="InterPro" id="IPR035965">
    <property type="entry name" value="PAS-like_dom_sf"/>
</dbReference>
<dbReference type="PROSITE" id="PS50109">
    <property type="entry name" value="HIS_KIN"/>
    <property type="match status" value="2"/>
</dbReference>
<dbReference type="SUPFAM" id="SSF55785">
    <property type="entry name" value="PYP-like sensor domain (PAS domain)"/>
    <property type="match status" value="1"/>
</dbReference>
<dbReference type="CDD" id="cd16922">
    <property type="entry name" value="HATPase_EvgS-ArcB-TorS-like"/>
    <property type="match status" value="1"/>
</dbReference>
<dbReference type="Gene3D" id="1.10.287.130">
    <property type="match status" value="2"/>
</dbReference>
<dbReference type="PROSITE" id="PS50110">
    <property type="entry name" value="RESPONSE_REGULATORY"/>
    <property type="match status" value="1"/>
</dbReference>
<dbReference type="InterPro" id="IPR013656">
    <property type="entry name" value="PAS_4"/>
</dbReference>
<keyword evidence="8" id="KW-0418">Kinase</keyword>
<dbReference type="CDD" id="cd00082">
    <property type="entry name" value="HisKA"/>
    <property type="match status" value="2"/>
</dbReference>
<dbReference type="FunFam" id="1.10.287.130:FF:000045">
    <property type="entry name" value="Two-component system sensor histidine kinase/response regulator"/>
    <property type="match status" value="1"/>
</dbReference>
<dbReference type="PANTHER" id="PTHR42878">
    <property type="entry name" value="TWO-COMPONENT HISTIDINE KINASE"/>
    <property type="match status" value="1"/>
</dbReference>
<feature type="domain" description="Histidine kinase" evidence="13">
    <location>
        <begin position="193"/>
        <end position="413"/>
    </location>
</feature>
<comment type="caution">
    <text evidence="15">The sequence shown here is derived from an EMBL/GenBank/DDBJ whole genome shotgun (WGS) entry which is preliminary data.</text>
</comment>
<keyword evidence="10" id="KW-0902">Two-component regulatory system</keyword>
<dbReference type="SMART" id="SM00388">
    <property type="entry name" value="HisKA"/>
    <property type="match status" value="2"/>
</dbReference>
<dbReference type="InterPro" id="IPR005467">
    <property type="entry name" value="His_kinase_dom"/>
</dbReference>
<dbReference type="Pfam" id="PF02518">
    <property type="entry name" value="HATPase_c"/>
    <property type="match status" value="2"/>
</dbReference>
<keyword evidence="5 12" id="KW-0597">Phosphoprotein</keyword>
<dbReference type="InterPro" id="IPR036890">
    <property type="entry name" value="HATPase_C_sf"/>
</dbReference>
<dbReference type="SUPFAM" id="SSF52172">
    <property type="entry name" value="CheY-like"/>
    <property type="match status" value="1"/>
</dbReference>
<dbReference type="InterPro" id="IPR050351">
    <property type="entry name" value="BphY/WalK/GraS-like"/>
</dbReference>
<dbReference type="Pfam" id="PF00512">
    <property type="entry name" value="HisKA"/>
    <property type="match status" value="2"/>
</dbReference>
<reference evidence="15" key="1">
    <citation type="journal article" date="2019" name="PLoS Negl. Trop. Dis.">
        <title>Revisiting the worldwide diversity of Leptospira species in the environment.</title>
        <authorList>
            <person name="Vincent A.T."/>
            <person name="Schiettekatte O."/>
            <person name="Bourhy P."/>
            <person name="Veyrier F.J."/>
            <person name="Picardeau M."/>
        </authorList>
    </citation>
    <scope>NUCLEOTIDE SEQUENCE [LARGE SCALE GENOMIC DNA]</scope>
    <source>
        <strain evidence="15">SSS9</strain>
    </source>
</reference>
<evidence type="ECO:0000256" key="9">
    <source>
        <dbReference type="ARBA" id="ARBA00022840"/>
    </source>
</evidence>
<dbReference type="PRINTS" id="PR00344">
    <property type="entry name" value="BCTRLSENSOR"/>
</dbReference>